<protein>
    <submittedName>
        <fullName evidence="2">Uncharacterized protein</fullName>
    </submittedName>
</protein>
<sequence length="784" mass="87510">MHPVCVPHVTEASTMHQQRSDLLDDLHRGRRDVARPRKDVDTIAASAGAISTVQEEQVGEAAAVGVRTSHVHAPEGRSHAGDDLVRNRLCQGVHHHRRQEVANQGACPSRSGRQRIQDRTGRSGDGQRSQRTIIVRYVWAKNCFDAIRGIGGCVRQADVDGLLDLWIGTCKIDRDLVALHGQRHLEPNRRIDAIADCLGVIRTVRHGRDRLAHGRFAAAAQFFRQPFERIQVVLSQQLRGLTLNQRKTSELRVEVTHDLVRHANVLTEDALQCRIHLASAQHLHDGDLQAFLEHRGGVGRAHTSTDVRCVGDRTGPRHQLALEEDWLTDGDIGKVAGAEPDIVGHQDVALAERFLGECFEERADGPGGRADKRRDAVRSLRNRVALGVGDHACKVVGLANDGRERGTYERSRCLVYHRNEPPPEQLQGDSVKHDFLLRLDVCCLNYFLPLDRLGGHVPSCVFGRATNDLERQAFPRLLEIRLAQNLVDVLVVLGNYLLGYTGGSCHRKPAETLKSWNCRFGDGRQIGKQREAVLAGHCKAADLAGGYERRRGRQQFEHHVDLPTHEVVHGLGAALVGHVGELDARRLLEELAHHMRRRSRARGAKGQLARICLGVGDQLLEVVKWPARIDRHHARNAAQNHDGLNVFIRVVLQLRIDRMGRMDADRAQQQRAAVRLRLRNRSGSQVPAHAWLVFHHERPVVLAAETLADGSRQNIRGAARNEWSDKSDGTFGDGIASRREVDWRQACKEEKSAYCAALDLKHDLPLAVGVARISLWSIEYLIQC</sequence>
<dbReference type="Proteomes" id="UP000257139">
    <property type="component" value="Unassembled WGS sequence"/>
</dbReference>
<accession>A0A7Z7NR00</accession>
<evidence type="ECO:0000313" key="3">
    <source>
        <dbReference type="Proteomes" id="UP000257139"/>
    </source>
</evidence>
<gene>
    <name evidence="2" type="ORF">CBM2594_U10080</name>
</gene>
<proteinExistence type="predicted"/>
<organism evidence="2 3">
    <name type="scientific">Cupriavidus taiwanensis</name>
    <dbReference type="NCBI Taxonomy" id="164546"/>
    <lineage>
        <taxon>Bacteria</taxon>
        <taxon>Pseudomonadati</taxon>
        <taxon>Pseudomonadota</taxon>
        <taxon>Betaproteobacteria</taxon>
        <taxon>Burkholderiales</taxon>
        <taxon>Burkholderiaceae</taxon>
        <taxon>Cupriavidus</taxon>
    </lineage>
</organism>
<dbReference type="AlphaFoldDB" id="A0A7Z7NR00"/>
<evidence type="ECO:0000313" key="2">
    <source>
        <dbReference type="EMBL" id="SPC25579.1"/>
    </source>
</evidence>
<reference evidence="2 3" key="1">
    <citation type="submission" date="2018-01" db="EMBL/GenBank/DDBJ databases">
        <authorList>
            <person name="Clerissi C."/>
        </authorList>
    </citation>
    <scope>NUCLEOTIDE SEQUENCE [LARGE SCALE GENOMIC DNA]</scope>
    <source>
        <strain evidence="2">Cupriavidus taiwanensis STM 6021</strain>
    </source>
</reference>
<name>A0A7Z7NR00_9BURK</name>
<feature type="region of interest" description="Disordered" evidence="1">
    <location>
        <begin position="97"/>
        <end position="127"/>
    </location>
</feature>
<comment type="caution">
    <text evidence="2">The sequence shown here is derived from an EMBL/GenBank/DDBJ whole genome shotgun (WGS) entry which is preliminary data.</text>
</comment>
<dbReference type="EMBL" id="OGUU01000045">
    <property type="protein sequence ID" value="SPC25579.1"/>
    <property type="molecule type" value="Genomic_DNA"/>
</dbReference>
<evidence type="ECO:0000256" key="1">
    <source>
        <dbReference type="SAM" id="MobiDB-lite"/>
    </source>
</evidence>